<feature type="compositionally biased region" description="Acidic residues" evidence="1">
    <location>
        <begin position="97"/>
        <end position="107"/>
    </location>
</feature>
<dbReference type="Pfam" id="PF21056">
    <property type="entry name" value="ZSWIM1-3_RNaseH-like"/>
    <property type="match status" value="1"/>
</dbReference>
<organism evidence="3 4">
    <name type="scientific">Stichopus japonicus</name>
    <name type="common">Sea cucumber</name>
    <dbReference type="NCBI Taxonomy" id="307972"/>
    <lineage>
        <taxon>Eukaryota</taxon>
        <taxon>Metazoa</taxon>
        <taxon>Echinodermata</taxon>
        <taxon>Eleutherozoa</taxon>
        <taxon>Echinozoa</taxon>
        <taxon>Holothuroidea</taxon>
        <taxon>Aspidochirotacea</taxon>
        <taxon>Aspidochirotida</taxon>
        <taxon>Stichopodidae</taxon>
        <taxon>Apostichopus</taxon>
    </lineage>
</organism>
<sequence length="368" mass="40971">MIEGRREKLCTALSSVWGLKAEILRGGAGTSTSEEFTVGACSIDHRSHGPSVLGNSVSQTFGLVEFPWTGYVVYCQDRRDTRNGIGGKPKTQGIVQETDDRDDMEDDSYDTRESTTFLFIHQTSQQQLLLKRYGDMVLIDATYTTTKYALPFLVFVRTKVGYSPVAEFITENETTVAITEALDIIKDGTLIGTPSSSCLTIPNKNTKHCMQCFQVHRSFYMPFTWNRHGCIGARKKFVKKKEIQEVSFIMPGQVAKPHSKKGAAVINGNHTDVVCIGYEDKTMLIVSQYQKMGSMVYITKDGAPIDNKRQGFTTNVLLGEDKPVLHVFARNLAEVVYAGKPIVMAIALKDDCPSVMKALQSLLKDYKM</sequence>
<reference evidence="3 4" key="1">
    <citation type="journal article" date="2017" name="PLoS Biol.">
        <title>The sea cucumber genome provides insights into morphological evolution and visceral regeneration.</title>
        <authorList>
            <person name="Zhang X."/>
            <person name="Sun L."/>
            <person name="Yuan J."/>
            <person name="Sun Y."/>
            <person name="Gao Y."/>
            <person name="Zhang L."/>
            <person name="Li S."/>
            <person name="Dai H."/>
            <person name="Hamel J.F."/>
            <person name="Liu C."/>
            <person name="Yu Y."/>
            <person name="Liu S."/>
            <person name="Lin W."/>
            <person name="Guo K."/>
            <person name="Jin S."/>
            <person name="Xu P."/>
            <person name="Storey K.B."/>
            <person name="Huan P."/>
            <person name="Zhang T."/>
            <person name="Zhou Y."/>
            <person name="Zhang J."/>
            <person name="Lin C."/>
            <person name="Li X."/>
            <person name="Xing L."/>
            <person name="Huo D."/>
            <person name="Sun M."/>
            <person name="Wang L."/>
            <person name="Mercier A."/>
            <person name="Li F."/>
            <person name="Yang H."/>
            <person name="Xiang J."/>
        </authorList>
    </citation>
    <scope>NUCLEOTIDE SEQUENCE [LARGE SCALE GENOMIC DNA]</scope>
    <source>
        <strain evidence="3">Shaxun</strain>
        <tissue evidence="3">Muscle</tissue>
    </source>
</reference>
<evidence type="ECO:0000313" key="3">
    <source>
        <dbReference type="EMBL" id="PIK40798.1"/>
    </source>
</evidence>
<keyword evidence="3" id="KW-0647">Proteasome</keyword>
<dbReference type="AlphaFoldDB" id="A0A2G8JYH9"/>
<name>A0A2G8JYH9_STIJA</name>
<evidence type="ECO:0000313" key="4">
    <source>
        <dbReference type="Proteomes" id="UP000230750"/>
    </source>
</evidence>
<dbReference type="InterPro" id="IPR053720">
    <property type="entry name" value="Psm_Assembly_Chaperone"/>
</dbReference>
<dbReference type="Pfam" id="PF10178">
    <property type="entry name" value="PAC3"/>
    <property type="match status" value="1"/>
</dbReference>
<dbReference type="Gene3D" id="3.30.230.90">
    <property type="match status" value="1"/>
</dbReference>
<dbReference type="GO" id="GO:0043248">
    <property type="term" value="P:proteasome assembly"/>
    <property type="evidence" value="ECO:0007669"/>
    <property type="project" value="InterPro"/>
</dbReference>
<dbReference type="InterPro" id="IPR048324">
    <property type="entry name" value="ZSWIM1-3_RNaseH-like"/>
</dbReference>
<evidence type="ECO:0000256" key="1">
    <source>
        <dbReference type="SAM" id="MobiDB-lite"/>
    </source>
</evidence>
<keyword evidence="4" id="KW-1185">Reference proteome</keyword>
<dbReference type="PANTHER" id="PTHR47456:SF4">
    <property type="entry name" value="SWIM-TYPE DOMAIN-CONTAINING PROTEIN"/>
    <property type="match status" value="1"/>
</dbReference>
<protein>
    <submittedName>
        <fullName evidence="3">Putative proteasome assembly chaperone 3</fullName>
    </submittedName>
</protein>
<dbReference type="Proteomes" id="UP000230750">
    <property type="component" value="Unassembled WGS sequence"/>
</dbReference>
<dbReference type="OrthoDB" id="5839at2759"/>
<accession>A0A2G8JYH9</accession>
<feature type="domain" description="ZSWIM1/3 RNaseH-like" evidence="2">
    <location>
        <begin position="109"/>
        <end position="184"/>
    </location>
</feature>
<evidence type="ECO:0000259" key="2">
    <source>
        <dbReference type="Pfam" id="PF21056"/>
    </source>
</evidence>
<dbReference type="GO" id="GO:0000502">
    <property type="term" value="C:proteasome complex"/>
    <property type="evidence" value="ECO:0007669"/>
    <property type="project" value="UniProtKB-KW"/>
</dbReference>
<gene>
    <name evidence="3" type="ORF">BSL78_22359</name>
</gene>
<feature type="region of interest" description="Disordered" evidence="1">
    <location>
        <begin position="84"/>
        <end position="107"/>
    </location>
</feature>
<comment type="caution">
    <text evidence="3">The sequence shown here is derived from an EMBL/GenBank/DDBJ whole genome shotgun (WGS) entry which is preliminary data.</text>
</comment>
<dbReference type="EMBL" id="MRZV01001083">
    <property type="protein sequence ID" value="PIK40798.1"/>
    <property type="molecule type" value="Genomic_DNA"/>
</dbReference>
<dbReference type="STRING" id="307972.A0A2G8JYH9"/>
<proteinExistence type="predicted"/>
<dbReference type="InterPro" id="IPR018788">
    <property type="entry name" value="Proteasome_assmbl_chp_3"/>
</dbReference>
<dbReference type="PANTHER" id="PTHR47456">
    <property type="entry name" value="PHD-TYPE DOMAIN-CONTAINING PROTEIN"/>
    <property type="match status" value="1"/>
</dbReference>